<gene>
    <name evidence="1" type="ORF">FHS57_004873</name>
</gene>
<sequence length="494" mass="56375">MRLLYLLIFIFLGIGAPLQAQLYKPFNQFSYDLEAGAAFATETQTPFWLRSNQYGMVPQTNPFVTLRVNPHRDYRTDSTRRSAFDWAAGAFFVANRTFGPSQGSTTLLWPEVYAKLKWKQIELSAGRQREVIGLGDSTLSSGFYAWSGNAMPFPKIQLQTHGFISLGFLKHILAFQGAYAHGWFTASYINQAYFHQKQFYVRFGKPHWPLRLYAGINHQVQWGGHADYLKNSPAAVNGSLPTTFQDYLSLVTGRYPDDYSNDRFNSFDGANRIGNHLGSYDLGIEWKTTKFQMLLYHQHPYEDASGLALQNRPDGLTGLRWLRKSSSTHPLFLKHIVLEYLTTTNQSGEQYSTASKYQGADNYFNHGQYLEGWSYNGFTLGTPFIAPRATIQPNNSVLTPGYFFPNNRLRVGYIGTEWQYKQQVTVRSRFSYSQNLGAYGWVNPRTFYQFSGLVSAQIRLNRWSKTSVKGSLAYDQGELFLPSFGGYFGICKSW</sequence>
<comment type="caution">
    <text evidence="1">The sequence shown here is derived from an EMBL/GenBank/DDBJ whole genome shotgun (WGS) entry which is preliminary data.</text>
</comment>
<reference evidence="1 2" key="1">
    <citation type="submission" date="2020-08" db="EMBL/GenBank/DDBJ databases">
        <title>Genomic Encyclopedia of Type Strains, Phase IV (KMG-IV): sequencing the most valuable type-strain genomes for metagenomic binning, comparative biology and taxonomic classification.</title>
        <authorList>
            <person name="Goeker M."/>
        </authorList>
    </citation>
    <scope>NUCLEOTIDE SEQUENCE [LARGE SCALE GENOMIC DNA]</scope>
    <source>
        <strain evidence="1 2">DSM 17976</strain>
    </source>
</reference>
<evidence type="ECO:0008006" key="3">
    <source>
        <dbReference type="Google" id="ProtNLM"/>
    </source>
</evidence>
<name>A0A7W6ESP1_9BACT</name>
<dbReference type="InterPro" id="IPR026950">
    <property type="entry name" value="Caps_assemb_Wzi"/>
</dbReference>
<protein>
    <recommendedName>
        <fullName evidence="3">Capsule assembly Wzi family protein</fullName>
    </recommendedName>
</protein>
<evidence type="ECO:0000313" key="1">
    <source>
        <dbReference type="EMBL" id="MBB3840853.1"/>
    </source>
</evidence>
<dbReference type="RefSeq" id="WP_183978101.1">
    <property type="nucleotide sequence ID" value="NZ_JACIBY010000012.1"/>
</dbReference>
<accession>A0A7W6ESP1</accession>
<organism evidence="1 2">
    <name type="scientific">Runella defluvii</name>
    <dbReference type="NCBI Taxonomy" id="370973"/>
    <lineage>
        <taxon>Bacteria</taxon>
        <taxon>Pseudomonadati</taxon>
        <taxon>Bacteroidota</taxon>
        <taxon>Cytophagia</taxon>
        <taxon>Cytophagales</taxon>
        <taxon>Spirosomataceae</taxon>
        <taxon>Runella</taxon>
    </lineage>
</organism>
<dbReference type="InterPro" id="IPR038636">
    <property type="entry name" value="Wzi_sf"/>
</dbReference>
<dbReference type="Gene3D" id="2.40.160.130">
    <property type="entry name" value="Capsule assembly protein Wzi"/>
    <property type="match status" value="1"/>
</dbReference>
<dbReference type="AlphaFoldDB" id="A0A7W6ESP1"/>
<dbReference type="EMBL" id="JACIBY010000012">
    <property type="protein sequence ID" value="MBB3840853.1"/>
    <property type="molecule type" value="Genomic_DNA"/>
</dbReference>
<dbReference type="Pfam" id="PF14052">
    <property type="entry name" value="Caps_assemb_Wzi"/>
    <property type="match status" value="1"/>
</dbReference>
<keyword evidence="2" id="KW-1185">Reference proteome</keyword>
<evidence type="ECO:0000313" key="2">
    <source>
        <dbReference type="Proteomes" id="UP000541352"/>
    </source>
</evidence>
<proteinExistence type="predicted"/>
<dbReference type="Proteomes" id="UP000541352">
    <property type="component" value="Unassembled WGS sequence"/>
</dbReference>